<dbReference type="Gene3D" id="3.30.420.40">
    <property type="match status" value="2"/>
</dbReference>
<evidence type="ECO:0000313" key="6">
    <source>
        <dbReference type="EMBL" id="TDH36084.1"/>
    </source>
</evidence>
<gene>
    <name evidence="6" type="ORF">E2A64_12360</name>
</gene>
<dbReference type="PIRSF" id="PIRSF000538">
    <property type="entry name" value="GlpK"/>
    <property type="match status" value="1"/>
</dbReference>
<dbReference type="InterPro" id="IPR043129">
    <property type="entry name" value="ATPase_NBD"/>
</dbReference>
<reference evidence="6 7" key="1">
    <citation type="journal article" date="2013" name="Int. J. Syst. Evol. Microbiol.">
        <title>Hoeflea suaedae sp. nov., an endophytic bacterium isolated from the root of the halophyte Suaeda maritima.</title>
        <authorList>
            <person name="Chung E.J."/>
            <person name="Park J.A."/>
            <person name="Pramanik P."/>
            <person name="Bibi F."/>
            <person name="Jeon C.O."/>
            <person name="Chung Y.R."/>
        </authorList>
    </citation>
    <scope>NUCLEOTIDE SEQUENCE [LARGE SCALE GENOMIC DNA]</scope>
    <source>
        <strain evidence="6 7">YC6898</strain>
    </source>
</reference>
<dbReference type="Proteomes" id="UP000295131">
    <property type="component" value="Unassembled WGS sequence"/>
</dbReference>
<keyword evidence="2" id="KW-0808">Transferase</keyword>
<dbReference type="InterPro" id="IPR018485">
    <property type="entry name" value="FGGY_C"/>
</dbReference>
<dbReference type="Pfam" id="PF02782">
    <property type="entry name" value="FGGY_C"/>
    <property type="match status" value="1"/>
</dbReference>
<protein>
    <submittedName>
        <fullName evidence="6">Carbohydrate kinase</fullName>
    </submittedName>
</protein>
<name>A0A4R5PLE4_9HYPH</name>
<feature type="domain" description="Carbohydrate kinase FGGY C-terminal" evidence="5">
    <location>
        <begin position="259"/>
        <end position="453"/>
    </location>
</feature>
<proteinExistence type="inferred from homology"/>
<evidence type="ECO:0000256" key="2">
    <source>
        <dbReference type="ARBA" id="ARBA00022679"/>
    </source>
</evidence>
<dbReference type="InterPro" id="IPR000577">
    <property type="entry name" value="Carb_kinase_FGGY"/>
</dbReference>
<dbReference type="InterPro" id="IPR050406">
    <property type="entry name" value="FGGY_Carb_Kinase"/>
</dbReference>
<evidence type="ECO:0000256" key="3">
    <source>
        <dbReference type="ARBA" id="ARBA00022777"/>
    </source>
</evidence>
<evidence type="ECO:0000259" key="4">
    <source>
        <dbReference type="Pfam" id="PF00370"/>
    </source>
</evidence>
<accession>A0A4R5PLE4</accession>
<dbReference type="OrthoDB" id="9805576at2"/>
<dbReference type="GO" id="GO:0005975">
    <property type="term" value="P:carbohydrate metabolic process"/>
    <property type="evidence" value="ECO:0007669"/>
    <property type="project" value="InterPro"/>
</dbReference>
<evidence type="ECO:0000259" key="5">
    <source>
        <dbReference type="Pfam" id="PF02782"/>
    </source>
</evidence>
<dbReference type="InterPro" id="IPR018484">
    <property type="entry name" value="FGGY_N"/>
</dbReference>
<dbReference type="PANTHER" id="PTHR43095">
    <property type="entry name" value="SUGAR KINASE"/>
    <property type="match status" value="1"/>
</dbReference>
<dbReference type="Pfam" id="PF00370">
    <property type="entry name" value="FGGY_N"/>
    <property type="match status" value="1"/>
</dbReference>
<comment type="caution">
    <text evidence="6">The sequence shown here is derived from an EMBL/GenBank/DDBJ whole genome shotgun (WGS) entry which is preliminary data.</text>
</comment>
<dbReference type="CDD" id="cd07802">
    <property type="entry name" value="ASKHA_NBD_FGGY_EcLyxK-like"/>
    <property type="match status" value="1"/>
</dbReference>
<dbReference type="AlphaFoldDB" id="A0A4R5PLE4"/>
<keyword evidence="3 6" id="KW-0418">Kinase</keyword>
<dbReference type="SUPFAM" id="SSF53067">
    <property type="entry name" value="Actin-like ATPase domain"/>
    <property type="match status" value="2"/>
</dbReference>
<feature type="domain" description="Carbohydrate kinase FGGY N-terminal" evidence="4">
    <location>
        <begin position="4"/>
        <end position="249"/>
    </location>
</feature>
<dbReference type="GO" id="GO:0016301">
    <property type="term" value="F:kinase activity"/>
    <property type="evidence" value="ECO:0007669"/>
    <property type="project" value="UniProtKB-KW"/>
</dbReference>
<dbReference type="PANTHER" id="PTHR43095:SF3">
    <property type="entry name" value="L-XYLULOSE_3-KETO-L-GULONATE KINASE"/>
    <property type="match status" value="1"/>
</dbReference>
<evidence type="ECO:0000313" key="7">
    <source>
        <dbReference type="Proteomes" id="UP000295131"/>
    </source>
</evidence>
<organism evidence="6 7">
    <name type="scientific">Pseudohoeflea suaedae</name>
    <dbReference type="NCBI Taxonomy" id="877384"/>
    <lineage>
        <taxon>Bacteria</taxon>
        <taxon>Pseudomonadati</taxon>
        <taxon>Pseudomonadota</taxon>
        <taxon>Alphaproteobacteria</taxon>
        <taxon>Hyphomicrobiales</taxon>
        <taxon>Rhizobiaceae</taxon>
        <taxon>Pseudohoeflea</taxon>
    </lineage>
</organism>
<keyword evidence="7" id="KW-1185">Reference proteome</keyword>
<sequence>MSHIVGIDKGTTATKAVVFETGTGRVVGSANRATHALHPLSGWHEEDMEVTFDRVADCIRAAISDAGLTGADISGVGVSGHMGGLWALGADGRPAGHAIAWPDARAGEIVAAWTREGKTEEIYEISGNAPIPGVPLALLAWLKANDPERYASLHRIAFAKDYINYRLTGRFVTDESDISFFPCDIRKRAFSHRLFDIAGIPEVAGKLPDVLPTGSLVGEVTEEAAERTGLKPGTPVVTGAGDAVSAALGAGAVLPGQAVTVIGTSFMNNLTTDRPVMEPAGVGFLFLMPGGAWQKLMANTGGGSLCLDWALRAFDHDRLAAAGEDRGGFFATMEAEAAEVPPLANGVFTHPYFNTSGMSAPRFIPEARASIFGFDSATGRAQMVRSVMEGVALSMVDCYAALDGSVDEIRLTGGGARSRLWAKICAAAMNRPLGLLEAEETGALGVAVLAAVATGQHPDLATATRSMVRLADTVEPDADLAAIYADAYPLFRDLGRDLEPLWRKRAEILSQQGKCQDTP</sequence>
<dbReference type="RefSeq" id="WP_133284784.1">
    <property type="nucleotide sequence ID" value="NZ_SMSI01000002.1"/>
</dbReference>
<evidence type="ECO:0000256" key="1">
    <source>
        <dbReference type="ARBA" id="ARBA00009156"/>
    </source>
</evidence>
<comment type="similarity">
    <text evidence="1">Belongs to the FGGY kinase family.</text>
</comment>
<dbReference type="EMBL" id="SMSI01000002">
    <property type="protein sequence ID" value="TDH36084.1"/>
    <property type="molecule type" value="Genomic_DNA"/>
</dbReference>